<comment type="similarity">
    <text evidence="2">Belongs to the universal stress protein A family.</text>
</comment>
<feature type="domain" description="UspA" evidence="5">
    <location>
        <begin position="173"/>
        <end position="310"/>
    </location>
</feature>
<name>A0A4P6P7N6_9GAMM</name>
<evidence type="ECO:0000256" key="1">
    <source>
        <dbReference type="ARBA" id="ARBA00004496"/>
    </source>
</evidence>
<evidence type="ECO:0000313" key="6">
    <source>
        <dbReference type="EMBL" id="QBG36249.1"/>
    </source>
</evidence>
<gene>
    <name evidence="6" type="ORF">EMK97_11250</name>
</gene>
<keyword evidence="3" id="KW-0963">Cytoplasm</keyword>
<evidence type="ECO:0000256" key="2">
    <source>
        <dbReference type="ARBA" id="ARBA00008791"/>
    </source>
</evidence>
<comment type="subcellular location">
    <subcellularLocation>
        <location evidence="1">Cytoplasm</location>
    </subcellularLocation>
</comment>
<dbReference type="KEGG" id="lsd:EMK97_11250"/>
<dbReference type="Pfam" id="PF00582">
    <property type="entry name" value="Usp"/>
    <property type="match status" value="2"/>
</dbReference>
<dbReference type="PANTHER" id="PTHR47892:SF1">
    <property type="entry name" value="UNIVERSAL STRESS PROTEIN E"/>
    <property type="match status" value="1"/>
</dbReference>
<evidence type="ECO:0000256" key="3">
    <source>
        <dbReference type="ARBA" id="ARBA00022490"/>
    </source>
</evidence>
<evidence type="ECO:0000313" key="7">
    <source>
        <dbReference type="Proteomes" id="UP000290244"/>
    </source>
</evidence>
<protein>
    <recommendedName>
        <fullName evidence="5">UspA domain-containing protein</fullName>
    </recommendedName>
</protein>
<dbReference type="SUPFAM" id="SSF52402">
    <property type="entry name" value="Adenine nucleotide alpha hydrolases-like"/>
    <property type="match status" value="2"/>
</dbReference>
<evidence type="ECO:0000259" key="5">
    <source>
        <dbReference type="Pfam" id="PF00582"/>
    </source>
</evidence>
<dbReference type="EMBL" id="CP034759">
    <property type="protein sequence ID" value="QBG36249.1"/>
    <property type="molecule type" value="Genomic_DNA"/>
</dbReference>
<dbReference type="RefSeq" id="WP_130602222.1">
    <property type="nucleotide sequence ID" value="NZ_CP034759.1"/>
</dbReference>
<dbReference type="AlphaFoldDB" id="A0A4P6P7N6"/>
<organism evidence="6 7">
    <name type="scientific">Litorilituus sediminis</name>
    <dbReference type="NCBI Taxonomy" id="718192"/>
    <lineage>
        <taxon>Bacteria</taxon>
        <taxon>Pseudomonadati</taxon>
        <taxon>Pseudomonadota</taxon>
        <taxon>Gammaproteobacteria</taxon>
        <taxon>Alteromonadales</taxon>
        <taxon>Colwelliaceae</taxon>
        <taxon>Litorilituus</taxon>
    </lineage>
</organism>
<dbReference type="PANTHER" id="PTHR47892">
    <property type="entry name" value="UNIVERSAL STRESS PROTEIN E"/>
    <property type="match status" value="1"/>
</dbReference>
<dbReference type="InterPro" id="IPR006016">
    <property type="entry name" value="UspA"/>
</dbReference>
<dbReference type="Proteomes" id="UP000290244">
    <property type="component" value="Chromosome"/>
</dbReference>
<dbReference type="Gene3D" id="3.40.50.12370">
    <property type="match status" value="1"/>
</dbReference>
<sequence>MLTYKNILYVYSDSVDNQQGLEKAVKLAVASNAKLTVLFTLSNDTLPESLGFHQAEINNFISQKEYERDQVLLALSHDISIEKETILSNSYLDVIEKIKLLNIDLVIKPSENEGLLSKLFGSNDMGFLRQCPCPVWLVNAEDKAHSNIVIAAVDVSTNHPDKEIEIRHQLNMAVVKSAVSLAQAKGASVHLVSVWAAKYEHTLRHSAFLSKSQADVESYISDAKALHERNFSLLMADIEQAIEQKLLTSVNLQQVSIKGNPREALPNYAKEVNADLVVMGTVARVGIPGLLIGNTAENILYRLNQSVLALKPYGF</sequence>
<comment type="function">
    <text evidence="4">Required for resistance to DNA-damaging agents.</text>
</comment>
<dbReference type="OrthoDB" id="239260at2"/>
<evidence type="ECO:0000256" key="4">
    <source>
        <dbReference type="ARBA" id="ARBA00037131"/>
    </source>
</evidence>
<accession>A0A4P6P7N6</accession>
<keyword evidence="7" id="KW-1185">Reference proteome</keyword>
<reference evidence="6 7" key="1">
    <citation type="submission" date="2018-12" db="EMBL/GenBank/DDBJ databases">
        <title>Complete genome of Litorilituus sediminis.</title>
        <authorList>
            <person name="Liu A."/>
            <person name="Rong J."/>
        </authorList>
    </citation>
    <scope>NUCLEOTIDE SEQUENCE [LARGE SCALE GENOMIC DNA]</scope>
    <source>
        <strain evidence="6 7">JCM 17549</strain>
    </source>
</reference>
<proteinExistence type="inferred from homology"/>
<feature type="domain" description="UspA" evidence="5">
    <location>
        <begin position="4"/>
        <end position="138"/>
    </location>
</feature>
<dbReference type="CDD" id="cd00293">
    <property type="entry name" value="USP-like"/>
    <property type="match status" value="1"/>
</dbReference>
<dbReference type="GO" id="GO:0005737">
    <property type="term" value="C:cytoplasm"/>
    <property type="evidence" value="ECO:0007669"/>
    <property type="project" value="UniProtKB-SubCell"/>
</dbReference>